<evidence type="ECO:0000256" key="3">
    <source>
        <dbReference type="ARBA" id="ARBA00023065"/>
    </source>
</evidence>
<dbReference type="Gene3D" id="6.10.250.1620">
    <property type="match status" value="1"/>
</dbReference>
<comment type="caution">
    <text evidence="4">The sequence shown here is derived from an EMBL/GenBank/DDBJ whole genome shotgun (WGS) entry which is preliminary data.</text>
</comment>
<comment type="similarity">
    <text evidence="1">Belongs to the V-ATPase E subunit family.</text>
</comment>
<keyword evidence="3" id="KW-0406">Ion transport</keyword>
<dbReference type="InterPro" id="IPR002842">
    <property type="entry name" value="ATPase_V1_Esu"/>
</dbReference>
<gene>
    <name evidence="4" type="primary">VMA4</name>
    <name evidence="4" type="ORF">Q9L58_000013</name>
</gene>
<evidence type="ECO:0000313" key="5">
    <source>
        <dbReference type="Proteomes" id="UP001447188"/>
    </source>
</evidence>
<dbReference type="Gene3D" id="3.30.2320.30">
    <property type="entry name" value="ATP synthase, E subunit, C-terminal"/>
    <property type="match status" value="1"/>
</dbReference>
<evidence type="ECO:0000256" key="1">
    <source>
        <dbReference type="ARBA" id="ARBA00005901"/>
    </source>
</evidence>
<dbReference type="Proteomes" id="UP001447188">
    <property type="component" value="Unassembled WGS sequence"/>
</dbReference>
<organism evidence="4 5">
    <name type="scientific">Discina gigas</name>
    <dbReference type="NCBI Taxonomy" id="1032678"/>
    <lineage>
        <taxon>Eukaryota</taxon>
        <taxon>Fungi</taxon>
        <taxon>Dikarya</taxon>
        <taxon>Ascomycota</taxon>
        <taxon>Pezizomycotina</taxon>
        <taxon>Pezizomycetes</taxon>
        <taxon>Pezizales</taxon>
        <taxon>Discinaceae</taxon>
        <taxon>Discina</taxon>
    </lineage>
</organism>
<protein>
    <submittedName>
        <fullName evidence="4">V-ATPase V1 sector subunit E</fullName>
    </submittedName>
</protein>
<dbReference type="Pfam" id="PF01991">
    <property type="entry name" value="vATP-synt_E"/>
    <property type="match status" value="1"/>
</dbReference>
<evidence type="ECO:0000256" key="2">
    <source>
        <dbReference type="ARBA" id="ARBA00022448"/>
    </source>
</evidence>
<sequence>MAHALSDDQVAGELRKMVAFIKQEALEKAREIQIKAEEEFAIEKSRLVRAETAAIDAQYERKFKQASLSQQISQSTVTNKTRLKVLAARQQLLDDIFEQARGRLGDISRDEGAYEAILVNLVLEGLYALNESTLEVLCREKDIAVTGRAVKTAQDLFKERTGGDCTVTISEDDTLADESHGGVWIIGGNGKISIDNTLEQRLRLLESEALPAIRTSVFGPNPNRKFYD</sequence>
<dbReference type="PANTHER" id="PTHR45715">
    <property type="entry name" value="ATPASE H+-TRANSPORTING V1 SUBUNIT E1A-RELATED"/>
    <property type="match status" value="1"/>
</dbReference>
<accession>A0ABR3GXP4</accession>
<name>A0ABR3GXP4_9PEZI</name>
<keyword evidence="5" id="KW-1185">Reference proteome</keyword>
<dbReference type="SUPFAM" id="SSF160527">
    <property type="entry name" value="V-type ATPase subunit E-like"/>
    <property type="match status" value="1"/>
</dbReference>
<dbReference type="InterPro" id="IPR038495">
    <property type="entry name" value="ATPase_E_C"/>
</dbReference>
<dbReference type="HAMAP" id="MF_00311">
    <property type="entry name" value="ATP_synth_E_arch"/>
    <property type="match status" value="1"/>
</dbReference>
<reference evidence="4 5" key="1">
    <citation type="submission" date="2024-02" db="EMBL/GenBank/DDBJ databases">
        <title>Discinaceae phylogenomics.</title>
        <authorList>
            <person name="Dirks A.C."/>
            <person name="James T.Y."/>
        </authorList>
    </citation>
    <scope>NUCLEOTIDE SEQUENCE [LARGE SCALE GENOMIC DNA]</scope>
    <source>
        <strain evidence="4 5">ACD0624</strain>
    </source>
</reference>
<evidence type="ECO:0000313" key="4">
    <source>
        <dbReference type="EMBL" id="KAL0640709.1"/>
    </source>
</evidence>
<proteinExistence type="inferred from homology"/>
<keyword evidence="2" id="KW-0813">Transport</keyword>
<dbReference type="EMBL" id="JBBBZM010000001">
    <property type="protein sequence ID" value="KAL0640709.1"/>
    <property type="molecule type" value="Genomic_DNA"/>
</dbReference>